<dbReference type="Proteomes" id="UP000248887">
    <property type="component" value="Unassembled WGS sequence"/>
</dbReference>
<dbReference type="EMBL" id="QFQD01000087">
    <property type="protein sequence ID" value="PZQ79480.1"/>
    <property type="molecule type" value="Genomic_DNA"/>
</dbReference>
<name>A0A2W5SXM8_ANCNO</name>
<accession>A0A2W5SXM8</accession>
<evidence type="ECO:0000256" key="1">
    <source>
        <dbReference type="SAM" id="SignalP"/>
    </source>
</evidence>
<dbReference type="AlphaFoldDB" id="A0A2W5SXM8"/>
<protein>
    <submittedName>
        <fullName evidence="3">DUF305 domain-containing protein</fullName>
    </submittedName>
</protein>
<feature type="signal peptide" evidence="1">
    <location>
        <begin position="1"/>
        <end position="23"/>
    </location>
</feature>
<dbReference type="PANTHER" id="PTHR36933:SF1">
    <property type="entry name" value="SLL0788 PROTEIN"/>
    <property type="match status" value="1"/>
</dbReference>
<evidence type="ECO:0000313" key="3">
    <source>
        <dbReference type="EMBL" id="PZQ79480.1"/>
    </source>
</evidence>
<dbReference type="Gene3D" id="1.20.1260.10">
    <property type="match status" value="1"/>
</dbReference>
<dbReference type="InterPro" id="IPR005183">
    <property type="entry name" value="DUF305_CopM-like"/>
</dbReference>
<reference evidence="3 4" key="1">
    <citation type="submission" date="2017-08" db="EMBL/GenBank/DDBJ databases">
        <title>Infants hospitalized years apart are colonized by the same room-sourced microbial strains.</title>
        <authorList>
            <person name="Brooks B."/>
            <person name="Olm M.R."/>
            <person name="Firek B.A."/>
            <person name="Baker R."/>
            <person name="Thomas B.C."/>
            <person name="Morowitz M.J."/>
            <person name="Banfield J.F."/>
        </authorList>
    </citation>
    <scope>NUCLEOTIDE SEQUENCE [LARGE SCALE GENOMIC DNA]</scope>
    <source>
        <strain evidence="3">S2_005_001_R2_27</strain>
    </source>
</reference>
<feature type="chain" id="PRO_5015844741" evidence="1">
    <location>
        <begin position="24"/>
        <end position="135"/>
    </location>
</feature>
<proteinExistence type="predicted"/>
<keyword evidence="1" id="KW-0732">Signal</keyword>
<gene>
    <name evidence="3" type="ORF">DI549_20070</name>
</gene>
<dbReference type="PANTHER" id="PTHR36933">
    <property type="entry name" value="SLL0788 PROTEIN"/>
    <property type="match status" value="1"/>
</dbReference>
<evidence type="ECO:0000259" key="2">
    <source>
        <dbReference type="Pfam" id="PF03713"/>
    </source>
</evidence>
<feature type="domain" description="DUF305" evidence="2">
    <location>
        <begin position="33"/>
        <end position="129"/>
    </location>
</feature>
<organism evidence="3 4">
    <name type="scientific">Ancylobacter novellus</name>
    <name type="common">Thiobacillus novellus</name>
    <dbReference type="NCBI Taxonomy" id="921"/>
    <lineage>
        <taxon>Bacteria</taxon>
        <taxon>Pseudomonadati</taxon>
        <taxon>Pseudomonadota</taxon>
        <taxon>Alphaproteobacteria</taxon>
        <taxon>Hyphomicrobiales</taxon>
        <taxon>Xanthobacteraceae</taxon>
        <taxon>Ancylobacter</taxon>
    </lineage>
</organism>
<evidence type="ECO:0000313" key="4">
    <source>
        <dbReference type="Proteomes" id="UP000248887"/>
    </source>
</evidence>
<comment type="caution">
    <text evidence="3">The sequence shown here is derived from an EMBL/GenBank/DDBJ whole genome shotgun (WGS) entry which is preliminary data.</text>
</comment>
<dbReference type="Pfam" id="PF03713">
    <property type="entry name" value="DUF305"/>
    <property type="match status" value="1"/>
</dbReference>
<sequence>MNNLAKTALLAASLALAGSFAFAQNMPMQNMPMQNGAMPMDHSAHMGAGAAAPSTEAFEKANARMHEGMAIPFSGNADVDFARGMIPHHQGAIDMARIELQYGKDPELKKLAEEIIKAQESEIAFLKAWIAKNAK</sequence>
<dbReference type="InterPro" id="IPR012347">
    <property type="entry name" value="Ferritin-like"/>
</dbReference>